<evidence type="ECO:0000256" key="1">
    <source>
        <dbReference type="RuleBase" id="RU000487"/>
    </source>
</evidence>
<dbReference type="Gene3D" id="3.30.420.40">
    <property type="match status" value="4"/>
</dbReference>
<dbReference type="EMBL" id="JAEUBD010001504">
    <property type="protein sequence ID" value="KAH3659547.1"/>
    <property type="molecule type" value="Genomic_DNA"/>
</dbReference>
<comment type="similarity">
    <text evidence="1">Belongs to the actin family.</text>
</comment>
<dbReference type="GO" id="GO:0030234">
    <property type="term" value="F:enzyme regulator activity"/>
    <property type="evidence" value="ECO:0007669"/>
    <property type="project" value="EnsemblFungi"/>
</dbReference>
<reference evidence="4" key="2">
    <citation type="submission" date="2021-01" db="EMBL/GenBank/DDBJ databases">
        <authorList>
            <person name="Schikora-Tamarit M.A."/>
        </authorList>
    </citation>
    <scope>NUCLEOTIDE SEQUENCE</scope>
    <source>
        <strain evidence="4">NCAIM Y.01608</strain>
    </source>
</reference>
<dbReference type="GO" id="GO:0031011">
    <property type="term" value="C:Ino80 complex"/>
    <property type="evidence" value="ECO:0007669"/>
    <property type="project" value="EnsemblFungi"/>
</dbReference>
<organism evidence="4 5">
    <name type="scientific">Ogataea polymorpha</name>
    <dbReference type="NCBI Taxonomy" id="460523"/>
    <lineage>
        <taxon>Eukaryota</taxon>
        <taxon>Fungi</taxon>
        <taxon>Dikarya</taxon>
        <taxon>Ascomycota</taxon>
        <taxon>Saccharomycotina</taxon>
        <taxon>Pichiomycetes</taxon>
        <taxon>Pichiales</taxon>
        <taxon>Pichiaceae</taxon>
        <taxon>Ogataea</taxon>
    </lineage>
</organism>
<evidence type="ECO:0000313" key="5">
    <source>
        <dbReference type="Proteomes" id="UP000788993"/>
    </source>
</evidence>
<feature type="compositionally biased region" description="Basic and acidic residues" evidence="3">
    <location>
        <begin position="1"/>
        <end position="11"/>
    </location>
</feature>
<dbReference type="SUPFAM" id="SSF53067">
    <property type="entry name" value="Actin-like ATPase domain"/>
    <property type="match status" value="2"/>
</dbReference>
<dbReference type="Proteomes" id="UP000788993">
    <property type="component" value="Unassembled WGS sequence"/>
</dbReference>
<dbReference type="AlphaFoldDB" id="A0A1B7SBE8"/>
<dbReference type="FunFam" id="3.30.420.40:FF:000058">
    <property type="entry name" value="Putative actin-related protein 5"/>
    <property type="match status" value="1"/>
</dbReference>
<gene>
    <name evidence="4" type="ORF">OGATHE_005592</name>
</gene>
<proteinExistence type="inferred from homology"/>
<feature type="region of interest" description="Disordered" evidence="3">
    <location>
        <begin position="497"/>
        <end position="518"/>
    </location>
</feature>
<dbReference type="SMART" id="SM00268">
    <property type="entry name" value="ACTIN"/>
    <property type="match status" value="1"/>
</dbReference>
<sequence length="739" mass="85769">MANKRTEEELPPRPAFPIPDFPAPTQPEPYYASYETGVPIAIDLGRSTTRIGLAKETSPNNVFPTVMSRFKDRRVNRMITLVGNDMYLDNVSKSNIRSAFDGPMINNWDVIEKVLDYGFLHCGVSSQGRVDNPIVMNEVLATPLQQRTGMMELLFEAYNVPKLAFGADCLFSYYQNGGSTGLVIGTGHEATHVIPVVEHKPILSIAKRLDWGGRQATNYLMDFIGLKYPYFPTRLSTFQMEKIKQDYCYVSKDFSEEITHYLDLDNLEKNDIVLEVPFTEVVKHQKTEEELQLEAERKREQIKRLHEQARERRLEKLVQKEADFAYFTGLKERMKSMNKREQIDVLRNEGFQDESEMNKHIANLERSLKKARNEDIGENSTEEPPSFPLLEVPDEQLSEEQMKEKRKQRLMKANYDARMRAKQEKELAKKEAEEAAERDRKWRESDLAGWISDRRERLEKLIQRVKERKRLKEELTDRKSRAAQNRMKNIASLADEDRGAGRRKKAGNVTIDNDPNDTFGANDDDWAVYRAIAREEDDDAEEEVQQEILKIEEELLEYDPNFTVEDTLQRQFDWRNSLIHRFLRGPRNFDPEDQHQQHQIHINVERIRIPEILFQPSIAGVDQAGIVELAEDTLLRRLPGEKGFSGDDSTEMMKDVFLTGGQSLFQNFQERLDSDLRAVLPVGSPLRVRRAQDPLLDAWRGMAKWSLTDEAKHSYVTRQEYAEYGAEYMKENNMGCVRL</sequence>
<evidence type="ECO:0000256" key="3">
    <source>
        <dbReference type="SAM" id="MobiDB-lite"/>
    </source>
</evidence>
<accession>A0A1B7SBE8</accession>
<feature type="region of interest" description="Disordered" evidence="3">
    <location>
        <begin position="1"/>
        <end position="22"/>
    </location>
</feature>
<evidence type="ECO:0000256" key="2">
    <source>
        <dbReference type="SAM" id="Coils"/>
    </source>
</evidence>
<feature type="coiled-coil region" evidence="2">
    <location>
        <begin position="418"/>
        <end position="478"/>
    </location>
</feature>
<dbReference type="InterPro" id="IPR043129">
    <property type="entry name" value="ATPase_NBD"/>
</dbReference>
<protein>
    <submittedName>
        <fullName evidence="4">Uncharacterized protein</fullName>
    </submittedName>
</protein>
<feature type="coiled-coil region" evidence="2">
    <location>
        <begin position="281"/>
        <end position="315"/>
    </location>
</feature>
<dbReference type="PRINTS" id="PR00190">
    <property type="entry name" value="ACTIN"/>
</dbReference>
<dbReference type="InterPro" id="IPR004000">
    <property type="entry name" value="Actin"/>
</dbReference>
<dbReference type="Gene3D" id="3.90.640.10">
    <property type="entry name" value="Actin, Chain A, domain 4"/>
    <property type="match status" value="2"/>
</dbReference>
<dbReference type="CDD" id="cd10211">
    <property type="entry name" value="ASKHA_NBD_Arp5"/>
    <property type="match status" value="1"/>
</dbReference>
<dbReference type="GO" id="GO:0006338">
    <property type="term" value="P:chromatin remodeling"/>
    <property type="evidence" value="ECO:0007669"/>
    <property type="project" value="EnsemblFungi"/>
</dbReference>
<dbReference type="PANTHER" id="PTHR11937">
    <property type="entry name" value="ACTIN"/>
    <property type="match status" value="1"/>
</dbReference>
<evidence type="ECO:0000313" key="4">
    <source>
        <dbReference type="EMBL" id="KAH3659547.1"/>
    </source>
</evidence>
<keyword evidence="2" id="KW-0175">Coiled coil</keyword>
<reference evidence="4" key="1">
    <citation type="journal article" date="2021" name="Open Biol.">
        <title>Shared evolutionary footprints suggest mitochondrial oxidative damage underlies multiple complex I losses in fungi.</title>
        <authorList>
            <person name="Schikora-Tamarit M.A."/>
            <person name="Marcet-Houben M."/>
            <person name="Nosek J."/>
            <person name="Gabaldon T."/>
        </authorList>
    </citation>
    <scope>NUCLEOTIDE SEQUENCE</scope>
    <source>
        <strain evidence="4">NCAIM Y.01608</strain>
    </source>
</reference>
<dbReference type="Pfam" id="PF00022">
    <property type="entry name" value="Actin"/>
    <property type="match status" value="2"/>
</dbReference>
<comment type="caution">
    <text evidence="4">The sequence shown here is derived from an EMBL/GenBank/DDBJ whole genome shotgun (WGS) entry which is preliminary data.</text>
</comment>
<feature type="compositionally biased region" description="Pro residues" evidence="3">
    <location>
        <begin position="12"/>
        <end position="22"/>
    </location>
</feature>
<keyword evidence="5" id="KW-1185">Reference proteome</keyword>
<name>A0A1B7SBE8_9ASCO</name>
<dbReference type="RefSeq" id="XP_018208773.1">
    <property type="nucleotide sequence ID" value="XM_018356995.1"/>
</dbReference>